<name>A0A1I5MQP8_9PSEU</name>
<dbReference type="Proteomes" id="UP000199137">
    <property type="component" value="Unassembled WGS sequence"/>
</dbReference>
<proteinExistence type="predicted"/>
<dbReference type="STRING" id="112413.SAMN05421854_104115"/>
<reference evidence="1 2" key="1">
    <citation type="submission" date="2016-10" db="EMBL/GenBank/DDBJ databases">
        <authorList>
            <person name="de Groot N.N."/>
        </authorList>
    </citation>
    <scope>NUCLEOTIDE SEQUENCE [LARGE SCALE GENOMIC DNA]</scope>
    <source>
        <strain evidence="1 2">DSM 44637</strain>
    </source>
</reference>
<evidence type="ECO:0000313" key="2">
    <source>
        <dbReference type="Proteomes" id="UP000199137"/>
    </source>
</evidence>
<gene>
    <name evidence="1" type="ORF">SAMN05421854_104115</name>
</gene>
<evidence type="ECO:0000313" key="1">
    <source>
        <dbReference type="EMBL" id="SFP11843.1"/>
    </source>
</evidence>
<dbReference type="AlphaFoldDB" id="A0A1I5MQP8"/>
<accession>A0A1I5MQP8</accession>
<sequence>MRQRSRNSAATWRVCPADGSQKVGCFARRLEAGRSCGMMADMTAISVIIALRAG</sequence>
<protein>
    <submittedName>
        <fullName evidence="1">Uncharacterized protein</fullName>
    </submittedName>
</protein>
<organism evidence="1 2">
    <name type="scientific">Amycolatopsis rubida</name>
    <dbReference type="NCBI Taxonomy" id="112413"/>
    <lineage>
        <taxon>Bacteria</taxon>
        <taxon>Bacillati</taxon>
        <taxon>Actinomycetota</taxon>
        <taxon>Actinomycetes</taxon>
        <taxon>Pseudonocardiales</taxon>
        <taxon>Pseudonocardiaceae</taxon>
        <taxon>Amycolatopsis</taxon>
    </lineage>
</organism>
<dbReference type="EMBL" id="FOWC01000004">
    <property type="protein sequence ID" value="SFP11843.1"/>
    <property type="molecule type" value="Genomic_DNA"/>
</dbReference>